<dbReference type="eggNOG" id="COG2197">
    <property type="taxonomic scope" value="Bacteria"/>
</dbReference>
<dbReference type="CDD" id="cd17535">
    <property type="entry name" value="REC_NarL-like"/>
    <property type="match status" value="1"/>
</dbReference>
<dbReference type="RefSeq" id="WP_034242886.1">
    <property type="nucleotide sequence ID" value="NZ_AQRA01000006.1"/>
</dbReference>
<dbReference type="SUPFAM" id="SSF52172">
    <property type="entry name" value="CheY-like"/>
    <property type="match status" value="1"/>
</dbReference>
<evidence type="ECO:0000313" key="9">
    <source>
        <dbReference type="Proteomes" id="UP000023541"/>
    </source>
</evidence>
<dbReference type="CDD" id="cd06170">
    <property type="entry name" value="LuxR_C_like"/>
    <property type="match status" value="1"/>
</dbReference>
<dbReference type="SMART" id="SM00421">
    <property type="entry name" value="HTH_LUXR"/>
    <property type="match status" value="1"/>
</dbReference>
<dbReference type="PROSITE" id="PS50110">
    <property type="entry name" value="RESPONSE_REGULATORY"/>
    <property type="match status" value="1"/>
</dbReference>
<dbReference type="EMBL" id="AQRA01000006">
    <property type="protein sequence ID" value="EZH73122.1"/>
    <property type="molecule type" value="Genomic_DNA"/>
</dbReference>
<gene>
    <name evidence="8" type="ORF">ATO12_19120</name>
</gene>
<dbReference type="GO" id="GO:0003677">
    <property type="term" value="F:DNA binding"/>
    <property type="evidence" value="ECO:0007669"/>
    <property type="project" value="UniProtKB-KW"/>
</dbReference>
<evidence type="ECO:0000256" key="4">
    <source>
        <dbReference type="ARBA" id="ARBA00023163"/>
    </source>
</evidence>
<dbReference type="SUPFAM" id="SSF46894">
    <property type="entry name" value="C-terminal effector domain of the bipartite response regulators"/>
    <property type="match status" value="1"/>
</dbReference>
<dbReference type="InterPro" id="IPR039420">
    <property type="entry name" value="WalR-like"/>
</dbReference>
<dbReference type="InterPro" id="IPR001789">
    <property type="entry name" value="Sig_transdc_resp-reg_receiver"/>
</dbReference>
<keyword evidence="4" id="KW-0804">Transcription</keyword>
<dbReference type="GO" id="GO:0000160">
    <property type="term" value="P:phosphorelay signal transduction system"/>
    <property type="evidence" value="ECO:0007669"/>
    <property type="project" value="InterPro"/>
</dbReference>
<dbReference type="Gene3D" id="3.40.50.2300">
    <property type="match status" value="1"/>
</dbReference>
<evidence type="ECO:0000256" key="5">
    <source>
        <dbReference type="PROSITE-ProRule" id="PRU00169"/>
    </source>
</evidence>
<dbReference type="InterPro" id="IPR058245">
    <property type="entry name" value="NreC/VraR/RcsB-like_REC"/>
</dbReference>
<feature type="modified residue" description="4-aspartylphosphate" evidence="5">
    <location>
        <position position="55"/>
    </location>
</feature>
<sequence length="210" mass="24238">MLKPNILIADDHPLLLRGLEEFLKERKYNIINTHSDGLSAYNAIIKDKPDIAILDIEMPNLTGVDIAKNCKRHQIDTKIILITLHKEKKFFEDAVKYNIHGYLLKEFALTEIEACIASVSRGEPYFSEKIYKRFTNVSERNSDIEKLTPSEIKILKRIAEEMTSTEIADLLSISVRTVEKHRANIIRKLTLEQKPNALLIWSQKNKQLLL</sequence>
<evidence type="ECO:0000256" key="2">
    <source>
        <dbReference type="ARBA" id="ARBA00023015"/>
    </source>
</evidence>
<dbReference type="InterPro" id="IPR016032">
    <property type="entry name" value="Sig_transdc_resp-reg_C-effctor"/>
</dbReference>
<dbReference type="STRING" id="1317122.ATO12_19120"/>
<dbReference type="OrthoDB" id="9795108at2"/>
<proteinExistence type="predicted"/>
<dbReference type="PRINTS" id="PR00038">
    <property type="entry name" value="HTHLUXR"/>
</dbReference>
<reference evidence="8 9" key="1">
    <citation type="submission" date="2014-04" db="EMBL/GenBank/DDBJ databases">
        <title>Aquimarina sp. 22II-S11-z7 Genome Sequencing.</title>
        <authorList>
            <person name="Lai Q."/>
        </authorList>
    </citation>
    <scope>NUCLEOTIDE SEQUENCE [LARGE SCALE GENOMIC DNA]</scope>
    <source>
        <strain evidence="8 9">22II-S11-z7</strain>
    </source>
</reference>
<keyword evidence="9" id="KW-1185">Reference proteome</keyword>
<keyword evidence="1 5" id="KW-0597">Phosphoprotein</keyword>
<feature type="domain" description="HTH luxR-type" evidence="6">
    <location>
        <begin position="140"/>
        <end position="205"/>
    </location>
</feature>
<dbReference type="SMART" id="SM00448">
    <property type="entry name" value="REC"/>
    <property type="match status" value="1"/>
</dbReference>
<dbReference type="Proteomes" id="UP000023541">
    <property type="component" value="Unassembled WGS sequence"/>
</dbReference>
<dbReference type="InterPro" id="IPR011006">
    <property type="entry name" value="CheY-like_superfamily"/>
</dbReference>
<protein>
    <submittedName>
        <fullName evidence="8">LuxR family transcriptional regulator</fullName>
    </submittedName>
</protein>
<evidence type="ECO:0000313" key="8">
    <source>
        <dbReference type="EMBL" id="EZH73122.1"/>
    </source>
</evidence>
<evidence type="ECO:0000256" key="1">
    <source>
        <dbReference type="ARBA" id="ARBA00022553"/>
    </source>
</evidence>
<comment type="caution">
    <text evidence="8">The sequence shown here is derived from an EMBL/GenBank/DDBJ whole genome shotgun (WGS) entry which is preliminary data.</text>
</comment>
<dbReference type="GO" id="GO:0006355">
    <property type="term" value="P:regulation of DNA-templated transcription"/>
    <property type="evidence" value="ECO:0007669"/>
    <property type="project" value="InterPro"/>
</dbReference>
<evidence type="ECO:0000259" key="6">
    <source>
        <dbReference type="PROSITE" id="PS50043"/>
    </source>
</evidence>
<organism evidence="8 9">
    <name type="scientific">Aquimarina atlantica</name>
    <dbReference type="NCBI Taxonomy" id="1317122"/>
    <lineage>
        <taxon>Bacteria</taxon>
        <taxon>Pseudomonadati</taxon>
        <taxon>Bacteroidota</taxon>
        <taxon>Flavobacteriia</taxon>
        <taxon>Flavobacteriales</taxon>
        <taxon>Flavobacteriaceae</taxon>
        <taxon>Aquimarina</taxon>
    </lineage>
</organism>
<dbReference type="Pfam" id="PF00072">
    <property type="entry name" value="Response_reg"/>
    <property type="match status" value="1"/>
</dbReference>
<keyword evidence="3" id="KW-0238">DNA-binding</keyword>
<accession>A0A023BSZ0</accession>
<keyword evidence="2" id="KW-0805">Transcription regulation</keyword>
<dbReference type="AlphaFoldDB" id="A0A023BSZ0"/>
<dbReference type="Pfam" id="PF00196">
    <property type="entry name" value="GerE"/>
    <property type="match status" value="1"/>
</dbReference>
<evidence type="ECO:0000256" key="3">
    <source>
        <dbReference type="ARBA" id="ARBA00023125"/>
    </source>
</evidence>
<dbReference type="PROSITE" id="PS50043">
    <property type="entry name" value="HTH_LUXR_2"/>
    <property type="match status" value="1"/>
</dbReference>
<dbReference type="InterPro" id="IPR000792">
    <property type="entry name" value="Tscrpt_reg_LuxR_C"/>
</dbReference>
<dbReference type="PANTHER" id="PTHR43214">
    <property type="entry name" value="TWO-COMPONENT RESPONSE REGULATOR"/>
    <property type="match status" value="1"/>
</dbReference>
<evidence type="ECO:0000259" key="7">
    <source>
        <dbReference type="PROSITE" id="PS50110"/>
    </source>
</evidence>
<dbReference type="PANTHER" id="PTHR43214:SF41">
    <property type="entry name" value="NITRATE_NITRITE RESPONSE REGULATOR PROTEIN NARP"/>
    <property type="match status" value="1"/>
</dbReference>
<name>A0A023BSZ0_9FLAO</name>
<feature type="domain" description="Response regulatory" evidence="7">
    <location>
        <begin position="5"/>
        <end position="120"/>
    </location>
</feature>